<dbReference type="AlphaFoldDB" id="A0A8C6VEW0"/>
<dbReference type="SUPFAM" id="SSF47576">
    <property type="entry name" value="Calponin-homology domain, CH-domain"/>
    <property type="match status" value="1"/>
</dbReference>
<reference evidence="2" key="2">
    <citation type="submission" date="2025-09" db="UniProtKB">
        <authorList>
            <consortium name="Ensembl"/>
        </authorList>
    </citation>
    <scope>IDENTIFICATION</scope>
</reference>
<dbReference type="GeneTree" id="ENSGT00940000163254"/>
<dbReference type="Proteomes" id="UP000694559">
    <property type="component" value="Unplaced"/>
</dbReference>
<organism evidence="2 3">
    <name type="scientific">Naja naja</name>
    <name type="common">Indian cobra</name>
    <dbReference type="NCBI Taxonomy" id="35670"/>
    <lineage>
        <taxon>Eukaryota</taxon>
        <taxon>Metazoa</taxon>
        <taxon>Chordata</taxon>
        <taxon>Craniata</taxon>
        <taxon>Vertebrata</taxon>
        <taxon>Euteleostomi</taxon>
        <taxon>Lepidosauria</taxon>
        <taxon>Squamata</taxon>
        <taxon>Bifurcata</taxon>
        <taxon>Unidentata</taxon>
        <taxon>Episquamata</taxon>
        <taxon>Toxicofera</taxon>
        <taxon>Serpentes</taxon>
        <taxon>Colubroidea</taxon>
        <taxon>Elapidae</taxon>
        <taxon>Elapinae</taxon>
        <taxon>Naja</taxon>
    </lineage>
</organism>
<evidence type="ECO:0000313" key="2">
    <source>
        <dbReference type="Ensembl" id="ENSNNAP00000004685.1"/>
    </source>
</evidence>
<feature type="domain" description="Cilia- and flagella-associated protein 47" evidence="1">
    <location>
        <begin position="100"/>
        <end position="172"/>
    </location>
</feature>
<proteinExistence type="predicted"/>
<dbReference type="Pfam" id="PF24529">
    <property type="entry name" value="CFAP47"/>
    <property type="match status" value="1"/>
</dbReference>
<sequence>KDLHKLEKILENENIKKQEAVIQNKWVRRNTSDELVFPAEDTAKYTFFQKIVMAAQNWFTLFGWPKGPNPISIPYSLRRDICKIQMTSSDEKLKLNLGKDTKTIYDMLIHLSGQLLPGISSSQVLPFDPVQRVVQLQWQHSTMITFLNQGASLSHIMPQFLLDFEDYTIWSHLQLMLKVTYLVKLHIFNQYSLLFQILILQRVSVLEDTSQTNAKDAEHLPKLSIDLLSSNIYSSSEIILLIWMSRHFEKTRKIVWKNCKKGDIPPKRWIINFDRDLHDGLVLAAQVASYCPYLISTHFVNMYTHPTSSEQYLHNALLLVNAFHAINLDIDIVLYWYKTIQLAYFNFL</sequence>
<protein>
    <recommendedName>
        <fullName evidence="1">Cilia- and flagella-associated protein 47 domain-containing protein</fullName>
    </recommendedName>
</protein>
<reference evidence="2" key="1">
    <citation type="submission" date="2025-08" db="UniProtKB">
        <authorList>
            <consortium name="Ensembl"/>
        </authorList>
    </citation>
    <scope>IDENTIFICATION</scope>
</reference>
<dbReference type="OrthoDB" id="10060824at2759"/>
<evidence type="ECO:0000313" key="3">
    <source>
        <dbReference type="Proteomes" id="UP000694559"/>
    </source>
</evidence>
<dbReference type="OMA" id="VPSERWI"/>
<dbReference type="GO" id="GO:0005929">
    <property type="term" value="C:cilium"/>
    <property type="evidence" value="ECO:0007669"/>
    <property type="project" value="TreeGrafter"/>
</dbReference>
<dbReference type="InterPro" id="IPR036872">
    <property type="entry name" value="CH_dom_sf"/>
</dbReference>
<dbReference type="GO" id="GO:0007288">
    <property type="term" value="P:sperm axoneme assembly"/>
    <property type="evidence" value="ECO:0007669"/>
    <property type="project" value="TreeGrafter"/>
</dbReference>
<keyword evidence="3" id="KW-1185">Reference proteome</keyword>
<name>A0A8C6VEW0_NAJNA</name>
<accession>A0A8C6VEW0</accession>
<dbReference type="PANTHER" id="PTHR45912">
    <property type="entry name" value="CILIA- AND FLAGELLA-ASSOCIATED PROTEIN 47"/>
    <property type="match status" value="1"/>
</dbReference>
<dbReference type="Ensembl" id="ENSNNAT00000004898.1">
    <property type="protein sequence ID" value="ENSNNAP00000004685.1"/>
    <property type="gene ID" value="ENSNNAG00000003132.1"/>
</dbReference>
<dbReference type="InterPro" id="IPR056343">
    <property type="entry name" value="CFAP47_dom"/>
</dbReference>
<evidence type="ECO:0000259" key="1">
    <source>
        <dbReference type="Pfam" id="PF24529"/>
    </source>
</evidence>
<dbReference type="PANTHER" id="PTHR45912:SF3">
    <property type="entry name" value="CILIA- AND FLAGELLA-ASSOCIATED PROTEIN 47"/>
    <property type="match status" value="1"/>
</dbReference>